<protein>
    <submittedName>
        <fullName evidence="1">Uncharacterized protein</fullName>
    </submittedName>
</protein>
<evidence type="ECO:0000313" key="1">
    <source>
        <dbReference type="EMBL" id="KAI5664485.1"/>
    </source>
</evidence>
<accession>A0ACC0AVV2</accession>
<sequence length="227" mass="24304">MDSEIRSVTDLLHQISTGPVSKVREMHHLAKGVLSSGLPKDSGVALTSPPEVAVTRGRKKTNSTKRDKSHWEHGSIAHQKIQKSSGSSSGSGSGSGSDSGSGSRRRGRLPRAPRGRGKGRARGRSSLSSVVDPYPCSIFPYTNAFPAFIYPFISNWKNIVGDGNCGYRDGPVPLEHWLETPDSFYIIANASNLCVVLIAQLGSTIVLPLYSYSDRPGGTLVIGLLTE</sequence>
<gene>
    <name evidence="1" type="ORF">M9H77_23808</name>
</gene>
<reference evidence="2" key="1">
    <citation type="journal article" date="2023" name="Nat. Plants">
        <title>Single-cell RNA sequencing provides a high-resolution roadmap for understanding the multicellular compartmentation of specialized metabolism.</title>
        <authorList>
            <person name="Sun S."/>
            <person name="Shen X."/>
            <person name="Li Y."/>
            <person name="Li Y."/>
            <person name="Wang S."/>
            <person name="Li R."/>
            <person name="Zhang H."/>
            <person name="Shen G."/>
            <person name="Guo B."/>
            <person name="Wei J."/>
            <person name="Xu J."/>
            <person name="St-Pierre B."/>
            <person name="Chen S."/>
            <person name="Sun C."/>
        </authorList>
    </citation>
    <scope>NUCLEOTIDE SEQUENCE [LARGE SCALE GENOMIC DNA]</scope>
</reference>
<keyword evidence="2" id="KW-1185">Reference proteome</keyword>
<dbReference type="Proteomes" id="UP001060085">
    <property type="component" value="Linkage Group LG05"/>
</dbReference>
<name>A0ACC0AVV2_CATRO</name>
<comment type="caution">
    <text evidence="1">The sequence shown here is derived from an EMBL/GenBank/DDBJ whole genome shotgun (WGS) entry which is preliminary data.</text>
</comment>
<evidence type="ECO:0000313" key="2">
    <source>
        <dbReference type="Proteomes" id="UP001060085"/>
    </source>
</evidence>
<organism evidence="1 2">
    <name type="scientific">Catharanthus roseus</name>
    <name type="common">Madagascar periwinkle</name>
    <name type="synonym">Vinca rosea</name>
    <dbReference type="NCBI Taxonomy" id="4058"/>
    <lineage>
        <taxon>Eukaryota</taxon>
        <taxon>Viridiplantae</taxon>
        <taxon>Streptophyta</taxon>
        <taxon>Embryophyta</taxon>
        <taxon>Tracheophyta</taxon>
        <taxon>Spermatophyta</taxon>
        <taxon>Magnoliopsida</taxon>
        <taxon>eudicotyledons</taxon>
        <taxon>Gunneridae</taxon>
        <taxon>Pentapetalae</taxon>
        <taxon>asterids</taxon>
        <taxon>lamiids</taxon>
        <taxon>Gentianales</taxon>
        <taxon>Apocynaceae</taxon>
        <taxon>Rauvolfioideae</taxon>
        <taxon>Vinceae</taxon>
        <taxon>Catharanthinae</taxon>
        <taxon>Catharanthus</taxon>
    </lineage>
</organism>
<dbReference type="EMBL" id="CM044705">
    <property type="protein sequence ID" value="KAI5664485.1"/>
    <property type="molecule type" value="Genomic_DNA"/>
</dbReference>
<proteinExistence type="predicted"/>